<dbReference type="AlphaFoldDB" id="A0A9X2M9E8"/>
<accession>A0A9X2M9E8</accession>
<dbReference type="GO" id="GO:0051287">
    <property type="term" value="F:NAD binding"/>
    <property type="evidence" value="ECO:0007669"/>
    <property type="project" value="InterPro"/>
</dbReference>
<dbReference type="Proteomes" id="UP001140817">
    <property type="component" value="Unassembled WGS sequence"/>
</dbReference>
<dbReference type="Pfam" id="PF02826">
    <property type="entry name" value="2-Hacid_dh_C"/>
    <property type="match status" value="1"/>
</dbReference>
<dbReference type="InterPro" id="IPR036291">
    <property type="entry name" value="NAD(P)-bd_dom_sf"/>
</dbReference>
<comment type="caution">
    <text evidence="2">The sequence shown here is derived from an EMBL/GenBank/DDBJ whole genome shotgun (WGS) entry which is preliminary data.</text>
</comment>
<evidence type="ECO:0000313" key="3">
    <source>
        <dbReference type="Proteomes" id="UP001140817"/>
    </source>
</evidence>
<dbReference type="SUPFAM" id="SSF51735">
    <property type="entry name" value="NAD(P)-binding Rossmann-fold domains"/>
    <property type="match status" value="1"/>
</dbReference>
<reference evidence="2" key="1">
    <citation type="submission" date="2022-07" db="EMBL/GenBank/DDBJ databases">
        <title>Enhanced cultured diversity of the mouse gut microbiota enables custom-made synthetic communities.</title>
        <authorList>
            <person name="Afrizal A."/>
        </authorList>
    </citation>
    <scope>NUCLEOTIDE SEQUENCE</scope>
    <source>
        <strain evidence="2">DSM 29186</strain>
    </source>
</reference>
<gene>
    <name evidence="2" type="ORF">NSA58_02680</name>
</gene>
<keyword evidence="3" id="KW-1185">Reference proteome</keyword>
<name>A0A9X2M9E8_9FIRM</name>
<sequence>MLFDANRIRKMKKGSILLNVGRGTSVDTEALCDTIESEPLSGGDLT</sequence>
<evidence type="ECO:0000259" key="1">
    <source>
        <dbReference type="Pfam" id="PF02826"/>
    </source>
</evidence>
<organism evidence="2 3">
    <name type="scientific">Terrisporobacter muris</name>
    <dbReference type="NCBI Taxonomy" id="2963284"/>
    <lineage>
        <taxon>Bacteria</taxon>
        <taxon>Bacillati</taxon>
        <taxon>Bacillota</taxon>
        <taxon>Clostridia</taxon>
        <taxon>Peptostreptococcales</taxon>
        <taxon>Peptostreptococcaceae</taxon>
        <taxon>Terrisporobacter</taxon>
    </lineage>
</organism>
<proteinExistence type="predicted"/>
<protein>
    <recommendedName>
        <fullName evidence="1">D-isomer specific 2-hydroxyacid dehydrogenase NAD-binding domain-containing protein</fullName>
    </recommendedName>
</protein>
<feature type="domain" description="D-isomer specific 2-hydroxyacid dehydrogenase NAD-binding" evidence="1">
    <location>
        <begin position="2"/>
        <end position="42"/>
    </location>
</feature>
<dbReference type="InterPro" id="IPR006140">
    <property type="entry name" value="D-isomer_DH_NAD-bd"/>
</dbReference>
<dbReference type="Gene3D" id="3.40.50.720">
    <property type="entry name" value="NAD(P)-binding Rossmann-like Domain"/>
    <property type="match status" value="1"/>
</dbReference>
<evidence type="ECO:0000313" key="2">
    <source>
        <dbReference type="EMBL" id="MCR1821682.1"/>
    </source>
</evidence>
<dbReference type="EMBL" id="JANKBY010000016">
    <property type="protein sequence ID" value="MCR1821682.1"/>
    <property type="molecule type" value="Genomic_DNA"/>
</dbReference>